<protein>
    <submittedName>
        <fullName evidence="4">Exopolyphosphatase / guanosine-5'-triphosphate,3'-diphosphate pyrophosphatase</fullName>
    </submittedName>
</protein>
<feature type="domain" description="Ppx/GppA phosphatase C-terminal" evidence="3">
    <location>
        <begin position="307"/>
        <end position="480"/>
    </location>
</feature>
<evidence type="ECO:0000259" key="2">
    <source>
        <dbReference type="Pfam" id="PF02541"/>
    </source>
</evidence>
<evidence type="ECO:0000313" key="4">
    <source>
        <dbReference type="EMBL" id="KAF7768726.1"/>
    </source>
</evidence>
<dbReference type="PANTHER" id="PTHR30005:SF14">
    <property type="entry name" value="EXOPOLYPHOSPHATASE"/>
    <property type="match status" value="1"/>
</dbReference>
<name>A0AAD4AGS2_9GAMM</name>
<evidence type="ECO:0000313" key="5">
    <source>
        <dbReference type="Proteomes" id="UP000016487"/>
    </source>
</evidence>
<comment type="caution">
    <text evidence="4">The sequence shown here is derived from an EMBL/GenBank/DDBJ whole genome shotgun (WGS) entry which is preliminary data.</text>
</comment>
<accession>A0AAD4AGS2</accession>
<sequence length="493" mass="56310">MKTDHPSIAAVDLGSNSFHLLVARHVDGRFQVLHKEKQRVYLAAGLDEDFNLSQEAIARALHALQQFATTLESFPHSHVQVVATYTLRNSKNIQDFLRLAQRNFPFKINVISGQEEARLIYQGVANYMHSDHNRLIIDIGGGSTELIIGQHFEHKHLASRNMGCVTISKQFFPDGQLNEQRFNNAQTKAEQDLEPITANYLNEGWKTCLGTSGTIKTLVAINQAYFDQCALTLSSLEKIKAYILAQGHIDKLDIKGLPEERHANIVGGLIILIAVFKQLHITSLNYCDYSLREGLLNEMQRNEVLDIRTRTIQTLTEHYTVDTVHSDNICKTLEHLFSSVQDAWQLSPFDLQMLRWAAQLHEVGLTINSSGLHKHSAYIVMHSQLPGFTQEQQLMLSGLIRFSRKKIKLADLDLFNHEQPQKLNKLLPLLRLAIMFNQKRQHQQVPSIVIQAQGEQLRLMINKTWLNKHTILLADLQQEQHYLKPLNIILLIR</sequence>
<dbReference type="InterPro" id="IPR003695">
    <property type="entry name" value="Ppx_GppA_N"/>
</dbReference>
<dbReference type="Pfam" id="PF02541">
    <property type="entry name" value="Ppx-GppA"/>
    <property type="match status" value="1"/>
</dbReference>
<organism evidence="4 5">
    <name type="scientific">Pseudoalteromonas citrea</name>
    <dbReference type="NCBI Taxonomy" id="43655"/>
    <lineage>
        <taxon>Bacteria</taxon>
        <taxon>Pseudomonadati</taxon>
        <taxon>Pseudomonadota</taxon>
        <taxon>Gammaproteobacteria</taxon>
        <taxon>Alteromonadales</taxon>
        <taxon>Pseudoalteromonadaceae</taxon>
        <taxon>Pseudoalteromonas</taxon>
    </lineage>
</organism>
<dbReference type="InterPro" id="IPR030673">
    <property type="entry name" value="PyroPPase_GppA_Ppx"/>
</dbReference>
<proteinExistence type="predicted"/>
<dbReference type="Gene3D" id="3.30.420.150">
    <property type="entry name" value="Exopolyphosphatase. Domain 2"/>
    <property type="match status" value="1"/>
</dbReference>
<dbReference type="SUPFAM" id="SSF53067">
    <property type="entry name" value="Actin-like ATPase domain"/>
    <property type="match status" value="2"/>
</dbReference>
<dbReference type="SUPFAM" id="SSF109604">
    <property type="entry name" value="HD-domain/PDEase-like"/>
    <property type="match status" value="1"/>
</dbReference>
<dbReference type="InterPro" id="IPR048950">
    <property type="entry name" value="Ppx_GppA_C"/>
</dbReference>
<dbReference type="Gene3D" id="1.10.3210.10">
    <property type="entry name" value="Hypothetical protein af1432"/>
    <property type="match status" value="1"/>
</dbReference>
<evidence type="ECO:0000256" key="1">
    <source>
        <dbReference type="ARBA" id="ARBA00022801"/>
    </source>
</evidence>
<dbReference type="InterPro" id="IPR043129">
    <property type="entry name" value="ATPase_NBD"/>
</dbReference>
<dbReference type="Pfam" id="PF21447">
    <property type="entry name" value="Ppx-GppA_III"/>
    <property type="match status" value="1"/>
</dbReference>
<dbReference type="PIRSF" id="PIRSF001267">
    <property type="entry name" value="Pyrophosphatase_GppA_Ppx"/>
    <property type="match status" value="1"/>
</dbReference>
<reference evidence="4" key="2">
    <citation type="submission" date="2015-03" db="EMBL/GenBank/DDBJ databases">
        <title>Genome sequence of Pseudoalteromonas citrea.</title>
        <authorList>
            <person name="Xie B.-B."/>
            <person name="Rong J.-C."/>
            <person name="Qin Q.-L."/>
            <person name="Zhang Y.-Z."/>
        </authorList>
    </citation>
    <scope>NUCLEOTIDE SEQUENCE</scope>
    <source>
        <strain evidence="4">DSM 8771</strain>
    </source>
</reference>
<dbReference type="AlphaFoldDB" id="A0AAD4AGS2"/>
<dbReference type="Proteomes" id="UP000016487">
    <property type="component" value="Unassembled WGS sequence"/>
</dbReference>
<evidence type="ECO:0000259" key="3">
    <source>
        <dbReference type="Pfam" id="PF21447"/>
    </source>
</evidence>
<dbReference type="FunFam" id="3.30.420.150:FF:000001">
    <property type="entry name" value="Guanosine-5'-triphosphate,3'-diphosphate pyrophosphatase"/>
    <property type="match status" value="1"/>
</dbReference>
<keyword evidence="1" id="KW-0378">Hydrolase</keyword>
<dbReference type="CDD" id="cd24053">
    <property type="entry name" value="ASKHA_NBD_EcPPX-GppA-like"/>
    <property type="match status" value="1"/>
</dbReference>
<dbReference type="GO" id="GO:0004309">
    <property type="term" value="F:exopolyphosphatase activity"/>
    <property type="evidence" value="ECO:0007669"/>
    <property type="project" value="TreeGrafter"/>
</dbReference>
<dbReference type="PANTHER" id="PTHR30005">
    <property type="entry name" value="EXOPOLYPHOSPHATASE"/>
    <property type="match status" value="1"/>
</dbReference>
<gene>
    <name evidence="4" type="primary">ppx-gppA</name>
    <name evidence="4" type="ORF">PCIT_a3212</name>
</gene>
<reference evidence="4" key="1">
    <citation type="journal article" date="2012" name="J. Bacteriol.">
        <title>Genome sequences of type strains of seven species of the marine bacterium Pseudoalteromonas.</title>
        <authorList>
            <person name="Xie B.B."/>
            <person name="Shu Y.L."/>
            <person name="Qin Q.L."/>
            <person name="Rong J.C."/>
            <person name="Zhang X.Y."/>
            <person name="Chen X.L."/>
            <person name="Shi M."/>
            <person name="He H.L."/>
            <person name="Zhou B.C."/>
            <person name="Zhang Y.Z."/>
        </authorList>
    </citation>
    <scope>NUCLEOTIDE SEQUENCE</scope>
    <source>
        <strain evidence="4">DSM 8771</strain>
    </source>
</reference>
<dbReference type="GO" id="GO:0006798">
    <property type="term" value="P:polyphosphate catabolic process"/>
    <property type="evidence" value="ECO:0007669"/>
    <property type="project" value="TreeGrafter"/>
</dbReference>
<dbReference type="InterPro" id="IPR050273">
    <property type="entry name" value="GppA/Ppx_hydrolase"/>
</dbReference>
<dbReference type="EMBL" id="AHBZ03000022">
    <property type="protein sequence ID" value="KAF7768726.1"/>
    <property type="molecule type" value="Genomic_DNA"/>
</dbReference>
<dbReference type="RefSeq" id="WP_010364058.1">
    <property type="nucleotide sequence ID" value="NZ_AHBZ03000022.1"/>
</dbReference>
<dbReference type="Gene3D" id="3.30.420.40">
    <property type="match status" value="1"/>
</dbReference>
<dbReference type="FunFam" id="3.30.420.40:FF:000023">
    <property type="entry name" value="Guanosine-5'-triphosphate,3'-diphosphate pyrophosphatase"/>
    <property type="match status" value="1"/>
</dbReference>
<feature type="domain" description="Ppx/GppA phosphatase N-terminal" evidence="2">
    <location>
        <begin position="21"/>
        <end position="301"/>
    </location>
</feature>